<evidence type="ECO:0000256" key="1">
    <source>
        <dbReference type="ARBA" id="ARBA00022729"/>
    </source>
</evidence>
<feature type="coiled-coil region" evidence="2">
    <location>
        <begin position="179"/>
        <end position="286"/>
    </location>
</feature>
<dbReference type="InterPro" id="IPR016047">
    <property type="entry name" value="M23ase_b-sheet_dom"/>
</dbReference>
<keyword evidence="1" id="KW-0732">Signal</keyword>
<feature type="domain" description="M23ase beta-sheet core" evidence="3">
    <location>
        <begin position="317"/>
        <end position="420"/>
    </location>
</feature>
<evidence type="ECO:0000313" key="5">
    <source>
        <dbReference type="Proteomes" id="UP000178315"/>
    </source>
</evidence>
<feature type="coiled-coil region" evidence="2">
    <location>
        <begin position="49"/>
        <end position="83"/>
    </location>
</feature>
<evidence type="ECO:0000256" key="2">
    <source>
        <dbReference type="SAM" id="Coils"/>
    </source>
</evidence>
<dbReference type="CDD" id="cd12797">
    <property type="entry name" value="M23_peptidase"/>
    <property type="match status" value="1"/>
</dbReference>
<keyword evidence="2" id="KW-0175">Coiled coil</keyword>
<dbReference type="Pfam" id="PF01551">
    <property type="entry name" value="Peptidase_M23"/>
    <property type="match status" value="1"/>
</dbReference>
<dbReference type="InterPro" id="IPR050570">
    <property type="entry name" value="Cell_wall_metabolism_enzyme"/>
</dbReference>
<comment type="caution">
    <text evidence="4">The sequence shown here is derived from an EMBL/GenBank/DDBJ whole genome shotgun (WGS) entry which is preliminary data.</text>
</comment>
<dbReference type="GO" id="GO:0004222">
    <property type="term" value="F:metalloendopeptidase activity"/>
    <property type="evidence" value="ECO:0007669"/>
    <property type="project" value="TreeGrafter"/>
</dbReference>
<name>A0A1G2ABP8_9BACT</name>
<dbReference type="AlphaFoldDB" id="A0A1G2ABP8"/>
<reference evidence="4 5" key="1">
    <citation type="journal article" date="2016" name="Nat. Commun.">
        <title>Thousands of microbial genomes shed light on interconnected biogeochemical processes in an aquifer system.</title>
        <authorList>
            <person name="Anantharaman K."/>
            <person name="Brown C.T."/>
            <person name="Hug L.A."/>
            <person name="Sharon I."/>
            <person name="Castelle C.J."/>
            <person name="Probst A.J."/>
            <person name="Thomas B.C."/>
            <person name="Singh A."/>
            <person name="Wilkins M.J."/>
            <person name="Karaoz U."/>
            <person name="Brodie E.L."/>
            <person name="Williams K.H."/>
            <person name="Hubbard S.S."/>
            <person name="Banfield J.F."/>
        </authorList>
    </citation>
    <scope>NUCLEOTIDE SEQUENCE [LARGE SCALE GENOMIC DNA]</scope>
</reference>
<dbReference type="Gene3D" id="6.10.250.3150">
    <property type="match status" value="1"/>
</dbReference>
<dbReference type="Proteomes" id="UP000178315">
    <property type="component" value="Unassembled WGS sequence"/>
</dbReference>
<dbReference type="SUPFAM" id="SSF51261">
    <property type="entry name" value="Duplicated hybrid motif"/>
    <property type="match status" value="1"/>
</dbReference>
<dbReference type="InterPro" id="IPR011055">
    <property type="entry name" value="Dup_hybrid_motif"/>
</dbReference>
<protein>
    <recommendedName>
        <fullName evidence="3">M23ase beta-sheet core domain-containing protein</fullName>
    </recommendedName>
</protein>
<evidence type="ECO:0000259" key="3">
    <source>
        <dbReference type="Pfam" id="PF01551"/>
    </source>
</evidence>
<accession>A0A1G2ABP8</accession>
<sequence length="425" mass="48673">MPAYRPKLVYFFYPFLIGSLFLVFFAASNAYQLPILEIGGEDDAENNSITELNQDLKTRREAVDALKLQAEEYRGKVIAHRNEAFTLKNQLLILDAQIAKISVEIQTKEQEIEITKLDIRGIELRIEQLKKIIGRQKERIADILRIVYQNQEKSELEILLLNDSLSDFFNHAQYIENLHDGLHKQLIELKSANEELESEEVSIKAKQDALERQKKSFEDQQYGLKDQERVKTQLLEETRESENTFRTLLQELKSQEESVNEEIILLEKTIRKKLEDEDAAKKLEQAKGELLSWPVPKNTITAYFHDPSYPYRYVFEHPAIDIRAPHRTTVAASASGYVAKTRKDPNCDGRYSYIMIIHANGLSTVYGHVNEIDVEEGRFVLQGQAIGRSGGMPGTCGSGRLTTGPHMHFEVRLNGIPVDPLLYLP</sequence>
<dbReference type="EMBL" id="MHJU01000012">
    <property type="protein sequence ID" value="OGY73470.1"/>
    <property type="molecule type" value="Genomic_DNA"/>
</dbReference>
<dbReference type="PANTHER" id="PTHR21666:SF289">
    <property type="entry name" value="L-ALA--D-GLU ENDOPEPTIDASE"/>
    <property type="match status" value="1"/>
</dbReference>
<evidence type="ECO:0000313" key="4">
    <source>
        <dbReference type="EMBL" id="OGY73470.1"/>
    </source>
</evidence>
<proteinExistence type="predicted"/>
<dbReference type="Gene3D" id="2.70.70.10">
    <property type="entry name" value="Glucose Permease (Domain IIA)"/>
    <property type="match status" value="1"/>
</dbReference>
<dbReference type="PANTHER" id="PTHR21666">
    <property type="entry name" value="PEPTIDASE-RELATED"/>
    <property type="match status" value="1"/>
</dbReference>
<organism evidence="4 5">
    <name type="scientific">Candidatus Jacksonbacteria bacterium RIFCSPLOWO2_02_FULL_44_20</name>
    <dbReference type="NCBI Taxonomy" id="1798460"/>
    <lineage>
        <taxon>Bacteria</taxon>
        <taxon>Candidatus Jacksoniibacteriota</taxon>
    </lineage>
</organism>
<gene>
    <name evidence="4" type="ORF">A3H61_04960</name>
</gene>